<reference evidence="2 3" key="1">
    <citation type="submission" date="2017-11" db="EMBL/GenBank/DDBJ databases">
        <title>De novo assembly and phasing of dikaryotic genomes from two isolates of Puccinia coronata f. sp. avenae, the causal agent of oat crown rust.</title>
        <authorList>
            <person name="Miller M.E."/>
            <person name="Zhang Y."/>
            <person name="Omidvar V."/>
            <person name="Sperschneider J."/>
            <person name="Schwessinger B."/>
            <person name="Raley C."/>
            <person name="Palmer J.M."/>
            <person name="Garnica D."/>
            <person name="Upadhyaya N."/>
            <person name="Rathjen J."/>
            <person name="Taylor J.M."/>
            <person name="Park R.F."/>
            <person name="Dodds P.N."/>
            <person name="Hirsch C.D."/>
            <person name="Kianian S.F."/>
            <person name="Figueroa M."/>
        </authorList>
    </citation>
    <scope>NUCLEOTIDE SEQUENCE [LARGE SCALE GENOMIC DNA]</scope>
    <source>
        <strain evidence="2">12NC29</strain>
    </source>
</reference>
<comment type="caution">
    <text evidence="2">The sequence shown here is derived from an EMBL/GenBank/DDBJ whole genome shotgun (WGS) entry which is preliminary data.</text>
</comment>
<dbReference type="EMBL" id="PGCJ01000820">
    <property type="protein sequence ID" value="PLW19043.1"/>
    <property type="molecule type" value="Genomic_DNA"/>
</dbReference>
<keyword evidence="1" id="KW-0472">Membrane</keyword>
<gene>
    <name evidence="2" type="ORF">PCANC_09819</name>
</gene>
<name>A0A2N5T0L8_9BASI</name>
<evidence type="ECO:0000313" key="3">
    <source>
        <dbReference type="Proteomes" id="UP000235388"/>
    </source>
</evidence>
<dbReference type="Proteomes" id="UP000235388">
    <property type="component" value="Unassembled WGS sequence"/>
</dbReference>
<sequence length="93" mass="10365">MDDSTQICKVQPTQPLPPQIQMDQHNLNKALVELEVLAVELEALVVEIEALVVVVFVLVAVAVVGLFTLTLQTVPELLMPNNQKMKILYNLQM</sequence>
<evidence type="ECO:0000256" key="1">
    <source>
        <dbReference type="SAM" id="Phobius"/>
    </source>
</evidence>
<accession>A0A2N5T0L8</accession>
<evidence type="ECO:0000313" key="2">
    <source>
        <dbReference type="EMBL" id="PLW19043.1"/>
    </source>
</evidence>
<keyword evidence="3" id="KW-1185">Reference proteome</keyword>
<keyword evidence="1" id="KW-0812">Transmembrane</keyword>
<organism evidence="2 3">
    <name type="scientific">Puccinia coronata f. sp. avenae</name>
    <dbReference type="NCBI Taxonomy" id="200324"/>
    <lineage>
        <taxon>Eukaryota</taxon>
        <taxon>Fungi</taxon>
        <taxon>Dikarya</taxon>
        <taxon>Basidiomycota</taxon>
        <taxon>Pucciniomycotina</taxon>
        <taxon>Pucciniomycetes</taxon>
        <taxon>Pucciniales</taxon>
        <taxon>Pucciniaceae</taxon>
        <taxon>Puccinia</taxon>
    </lineage>
</organism>
<protein>
    <submittedName>
        <fullName evidence="2">Uncharacterized protein</fullName>
    </submittedName>
</protein>
<feature type="transmembrane region" description="Helical" evidence="1">
    <location>
        <begin position="50"/>
        <end position="71"/>
    </location>
</feature>
<keyword evidence="1" id="KW-1133">Transmembrane helix</keyword>
<proteinExistence type="predicted"/>
<dbReference type="AlphaFoldDB" id="A0A2N5T0L8"/>